<dbReference type="Proteomes" id="UP000244855">
    <property type="component" value="Unassembled WGS sequence"/>
</dbReference>
<accession>A0A2V1DV30</accession>
<evidence type="ECO:0000313" key="1">
    <source>
        <dbReference type="EMBL" id="PVI01916.1"/>
    </source>
</evidence>
<organism evidence="1 2">
    <name type="scientific">Periconia macrospinosa</name>
    <dbReference type="NCBI Taxonomy" id="97972"/>
    <lineage>
        <taxon>Eukaryota</taxon>
        <taxon>Fungi</taxon>
        <taxon>Dikarya</taxon>
        <taxon>Ascomycota</taxon>
        <taxon>Pezizomycotina</taxon>
        <taxon>Dothideomycetes</taxon>
        <taxon>Pleosporomycetidae</taxon>
        <taxon>Pleosporales</taxon>
        <taxon>Massarineae</taxon>
        <taxon>Periconiaceae</taxon>
        <taxon>Periconia</taxon>
    </lineage>
</organism>
<evidence type="ECO:0000313" key="2">
    <source>
        <dbReference type="Proteomes" id="UP000244855"/>
    </source>
</evidence>
<dbReference type="OrthoDB" id="5229512at2759"/>
<dbReference type="EMBL" id="KZ805350">
    <property type="protein sequence ID" value="PVI01916.1"/>
    <property type="molecule type" value="Genomic_DNA"/>
</dbReference>
<reference evidence="1 2" key="1">
    <citation type="journal article" date="2018" name="Sci. Rep.">
        <title>Comparative genomics provides insights into the lifestyle and reveals functional heterogeneity of dark septate endophytic fungi.</title>
        <authorList>
            <person name="Knapp D.G."/>
            <person name="Nemeth J.B."/>
            <person name="Barry K."/>
            <person name="Hainaut M."/>
            <person name="Henrissat B."/>
            <person name="Johnson J."/>
            <person name="Kuo A."/>
            <person name="Lim J.H.P."/>
            <person name="Lipzen A."/>
            <person name="Nolan M."/>
            <person name="Ohm R.A."/>
            <person name="Tamas L."/>
            <person name="Grigoriev I.V."/>
            <person name="Spatafora J.W."/>
            <person name="Nagy L.G."/>
            <person name="Kovacs G.M."/>
        </authorList>
    </citation>
    <scope>NUCLEOTIDE SEQUENCE [LARGE SCALE GENOMIC DNA]</scope>
    <source>
        <strain evidence="1 2">DSE2036</strain>
    </source>
</reference>
<protein>
    <submittedName>
        <fullName evidence="1">Uncharacterized protein</fullName>
    </submittedName>
</protein>
<name>A0A2V1DV30_9PLEO</name>
<keyword evidence="2" id="KW-1185">Reference proteome</keyword>
<proteinExistence type="predicted"/>
<sequence>MASGPKSRFLSLPAELRIAVYENLLCYETHYNDKASRRQTPKFSAEILRVNRQIYGEAYECMVRVNKFIHIELHRCTSLYPLLLDKGGKMILTNARISNQFRGYAAHMTLEVNFPSWSSELGQGIEHIMLLGSQLEKFLKCLDHAHLINAYCSRYGRFGRWRNPDYEPKTFAKPKSICLTVKPVSISWPMCAESYNSEKCEVRGMKVIQDQIHTQFRKSMRLPHKQGHTSPITNAAMSGIFESPSESLWAKPTEVLSYLETYCEEEKYAQHVTPMQKPIWVDTDVFRGIRTGPTWVYLLKSEEFVTRFARLYVEFLSARIMRLWKCTDQKKNYIGFIAGRILEHVEYAKKTLGPLDAWNPSKEQSEVLDSLLLLF</sequence>
<gene>
    <name evidence="1" type="ORF">DM02DRAFT_727577</name>
</gene>
<dbReference type="AlphaFoldDB" id="A0A2V1DV30"/>